<keyword evidence="1" id="KW-1133">Transmembrane helix</keyword>
<feature type="transmembrane region" description="Helical" evidence="1">
    <location>
        <begin position="223"/>
        <end position="240"/>
    </location>
</feature>
<reference evidence="2 3" key="1">
    <citation type="submission" date="2020-09" db="EMBL/GenBank/DDBJ databases">
        <title>Dyella sp. 7MK23 isolated from forest soil.</title>
        <authorList>
            <person name="Fu J."/>
        </authorList>
    </citation>
    <scope>NUCLEOTIDE SEQUENCE [LARGE SCALE GENOMIC DNA]</scope>
    <source>
        <strain evidence="2 3">7MK23</strain>
    </source>
</reference>
<gene>
    <name evidence="2" type="ORF">IGX34_15085</name>
</gene>
<protein>
    <recommendedName>
        <fullName evidence="4">Glycosyltransferase RgtA/B/C/D-like domain-containing protein</fullName>
    </recommendedName>
</protein>
<comment type="caution">
    <text evidence="2">The sequence shown here is derived from an EMBL/GenBank/DDBJ whole genome shotgun (WGS) entry which is preliminary data.</text>
</comment>
<evidence type="ECO:0008006" key="4">
    <source>
        <dbReference type="Google" id="ProtNLM"/>
    </source>
</evidence>
<proteinExistence type="predicted"/>
<sequence length="588" mass="63910">MVSEFLYAWLAGLALPCALGWPLAVRLGFHEGPRALGMMAACGLSLLLIACRAVQVWYPLAAAAWYLALAYALALLVLWTAGDVRRALRQLLQQHANDLLLLGLIVAVLSLALNVPVFKGAIQFEGSRNADSFTYVSSARYMLGHAFDGVPDFSPAHPVFTIARLYFGDTAMQPRPAGEGLLAWLSAMRGVDPMYVYNGLQTAAVMLAGLSVLVFLPRRPSRGFGLLAWVMLGCPTLLFVAINSNFANGMALAAATAYVGLGLLTRRRGTFVAALLLLGCMLSAYPELIVFAGAIRAFALIGEALATRRLRWLLQELLLLLAELLLACLLLPWAAKGSWIDYLTTLHLSHAGASDQAGNMYAGLPLAAFALLLLGLSWQGWSRMPQAVRMRALGAGVLLAFALAQLLMMARGYGYGGFKISEYFVSLLAGVVVACGAVLLDGDTPSTSTRWRFAGPAALVLLALVTVWQDTRMIKRSWAFAGDRQITRDLVAMGQWMDAHAQDRLIAMGSTPTPFYYGHWLPYLTRAQMVYDWRDPDAAGFLSPYLKLAETHHYAEADLRLSIDDIAAPRAKQADDVAAFGRVHLSRR</sequence>
<keyword evidence="1" id="KW-0472">Membrane</keyword>
<feature type="transmembrane region" description="Helical" evidence="1">
    <location>
        <begin position="63"/>
        <end position="79"/>
    </location>
</feature>
<accession>A0ABR9GCF2</accession>
<feature type="transmembrane region" description="Helical" evidence="1">
    <location>
        <begin position="99"/>
        <end position="118"/>
    </location>
</feature>
<organism evidence="2 3">
    <name type="scientific">Dyella acidiphila</name>
    <dbReference type="NCBI Taxonomy" id="2775866"/>
    <lineage>
        <taxon>Bacteria</taxon>
        <taxon>Pseudomonadati</taxon>
        <taxon>Pseudomonadota</taxon>
        <taxon>Gammaproteobacteria</taxon>
        <taxon>Lysobacterales</taxon>
        <taxon>Rhodanobacteraceae</taxon>
        <taxon>Dyella</taxon>
    </lineage>
</organism>
<evidence type="ECO:0000313" key="2">
    <source>
        <dbReference type="EMBL" id="MBE1161707.1"/>
    </source>
</evidence>
<name>A0ABR9GCF2_9GAMM</name>
<keyword evidence="1" id="KW-0812">Transmembrane</keyword>
<feature type="transmembrane region" description="Helical" evidence="1">
    <location>
        <begin position="6"/>
        <end position="24"/>
    </location>
</feature>
<evidence type="ECO:0000256" key="1">
    <source>
        <dbReference type="SAM" id="Phobius"/>
    </source>
</evidence>
<feature type="transmembrane region" description="Helical" evidence="1">
    <location>
        <begin position="420"/>
        <end position="439"/>
    </location>
</feature>
<feature type="transmembrane region" description="Helical" evidence="1">
    <location>
        <begin position="360"/>
        <end position="378"/>
    </location>
</feature>
<feature type="transmembrane region" description="Helical" evidence="1">
    <location>
        <begin position="390"/>
        <end position="408"/>
    </location>
</feature>
<dbReference type="Proteomes" id="UP000651010">
    <property type="component" value="Unassembled WGS sequence"/>
</dbReference>
<feature type="transmembrane region" description="Helical" evidence="1">
    <location>
        <begin position="36"/>
        <end position="57"/>
    </location>
</feature>
<keyword evidence="3" id="KW-1185">Reference proteome</keyword>
<dbReference type="EMBL" id="JACZZA010000009">
    <property type="protein sequence ID" value="MBE1161707.1"/>
    <property type="molecule type" value="Genomic_DNA"/>
</dbReference>
<feature type="transmembrane region" description="Helical" evidence="1">
    <location>
        <begin position="246"/>
        <end position="264"/>
    </location>
</feature>
<feature type="transmembrane region" description="Helical" evidence="1">
    <location>
        <begin position="195"/>
        <end position="216"/>
    </location>
</feature>
<feature type="transmembrane region" description="Helical" evidence="1">
    <location>
        <begin position="451"/>
        <end position="468"/>
    </location>
</feature>
<evidence type="ECO:0000313" key="3">
    <source>
        <dbReference type="Proteomes" id="UP000651010"/>
    </source>
</evidence>
<feature type="transmembrane region" description="Helical" evidence="1">
    <location>
        <begin position="271"/>
        <end position="298"/>
    </location>
</feature>
<feature type="transmembrane region" description="Helical" evidence="1">
    <location>
        <begin position="318"/>
        <end position="339"/>
    </location>
</feature>
<dbReference type="RefSeq" id="WP_192556550.1">
    <property type="nucleotide sequence ID" value="NZ_JACZZA010000009.1"/>
</dbReference>